<organism evidence="1 2">
    <name type="scientific">Pseudoduganella plicata</name>
    <dbReference type="NCBI Taxonomy" id="321984"/>
    <lineage>
        <taxon>Bacteria</taxon>
        <taxon>Pseudomonadati</taxon>
        <taxon>Pseudomonadota</taxon>
        <taxon>Betaproteobacteria</taxon>
        <taxon>Burkholderiales</taxon>
        <taxon>Oxalobacteraceae</taxon>
        <taxon>Telluria group</taxon>
        <taxon>Pseudoduganella</taxon>
    </lineage>
</organism>
<dbReference type="Proteomes" id="UP000619512">
    <property type="component" value="Unassembled WGS sequence"/>
</dbReference>
<name>A0AA88C598_9BURK</name>
<dbReference type="SUPFAM" id="SSF140736">
    <property type="entry name" value="Rv1873-like"/>
    <property type="match status" value="1"/>
</dbReference>
<reference evidence="1" key="1">
    <citation type="journal article" date="2014" name="Int. J. Syst. Evol. Microbiol.">
        <title>Complete genome sequence of Corynebacterium casei LMG S-19264T (=DSM 44701T), isolated from a smear-ripened cheese.</title>
        <authorList>
            <consortium name="US DOE Joint Genome Institute (JGI-PGF)"/>
            <person name="Walter F."/>
            <person name="Albersmeier A."/>
            <person name="Kalinowski J."/>
            <person name="Ruckert C."/>
        </authorList>
    </citation>
    <scope>NUCLEOTIDE SEQUENCE</scope>
    <source>
        <strain evidence="1">KCTC 12344</strain>
    </source>
</reference>
<dbReference type="InterPro" id="IPR014937">
    <property type="entry name" value="DUF1810"/>
</dbReference>
<dbReference type="Gene3D" id="1.25.40.380">
    <property type="entry name" value="Protein of unknown function DUF1810"/>
    <property type="match status" value="1"/>
</dbReference>
<evidence type="ECO:0000313" key="2">
    <source>
        <dbReference type="Proteomes" id="UP000619512"/>
    </source>
</evidence>
<proteinExistence type="predicted"/>
<dbReference type="InterPro" id="IPR036287">
    <property type="entry name" value="Rv1873-like_sf"/>
</dbReference>
<dbReference type="EMBL" id="BMWW01000001">
    <property type="protein sequence ID" value="GGY78941.1"/>
    <property type="molecule type" value="Genomic_DNA"/>
</dbReference>
<comment type="caution">
    <text evidence="1">The sequence shown here is derived from an EMBL/GenBank/DDBJ whole genome shotgun (WGS) entry which is preliminary data.</text>
</comment>
<dbReference type="Pfam" id="PF08837">
    <property type="entry name" value="DUF1810"/>
    <property type="match status" value="1"/>
</dbReference>
<gene>
    <name evidence="1" type="ORF">GCM10007388_09910</name>
</gene>
<evidence type="ECO:0000313" key="1">
    <source>
        <dbReference type="EMBL" id="GGY78941.1"/>
    </source>
</evidence>
<sequence length="193" mass="21556">MPWPPRPQPVGGSQPGCIRLASFYRAPRAARLGYTVAPYCPLPQESAMSFDLDRFITAQAPVYGQVLRELCDGHKTRHWMWFIFPQLRGLGRSDTSRLYGIESLAEARAYLADDVLGNRLCECTELVNGHAGQRIEAILGSVDALKFRSSMTLFYRATHDNALFRTALNTFFGGKPDESTLELLRAEAALMRG</sequence>
<protein>
    <recommendedName>
        <fullName evidence="3">DUF1810 family protein</fullName>
    </recommendedName>
</protein>
<reference evidence="1" key="2">
    <citation type="submission" date="2022-12" db="EMBL/GenBank/DDBJ databases">
        <authorList>
            <person name="Sun Q."/>
            <person name="Kim S."/>
        </authorList>
    </citation>
    <scope>NUCLEOTIDE SEQUENCE</scope>
    <source>
        <strain evidence="1">KCTC 12344</strain>
    </source>
</reference>
<accession>A0AA88C598</accession>
<dbReference type="AlphaFoldDB" id="A0AA88C598"/>
<evidence type="ECO:0008006" key="3">
    <source>
        <dbReference type="Google" id="ProtNLM"/>
    </source>
</evidence>